<name>A0ACB7PI87_9PEZI</name>
<sequence length="371" mass="40591">MGSFSKLPQEMKALRYNKPEDFEIVNVPLPVLREDDVLVKVKACGVCGTGMHIHEGEFIAEFPLIPGHETVGVVAAVGPKVTGFKVGDRVAADNSELCSHCFYCRRGEGLLCENWTGHGINLPGGFAEYCAYPQAKVFQIHNLTDIEATLIEPASCAAHGLDRIRPRLGSSVLMFGAGPTGLMLAQLLRQNGVTNLTLAAPAGLKMDLAKQLNAADTYVELSRDDPATQFAQIKRDNPHGFDIVVEATGSVRILEDAINYCRRGGTLVVYGVYAKAARVTWPPSKIFGDELRIIGSFSEVHMFPQTVEYLDSGKIKTKGIVNKVFKLEQFGEALESIRNKTAIKAAIVFDDEHTEHVDKSPFHELPTRPVN</sequence>
<proteinExistence type="predicted"/>
<dbReference type="EMBL" id="JAGIZQ010000002">
    <property type="protein sequence ID" value="KAH6640755.1"/>
    <property type="molecule type" value="Genomic_DNA"/>
</dbReference>
<evidence type="ECO:0000313" key="1">
    <source>
        <dbReference type="EMBL" id="KAH6640755.1"/>
    </source>
</evidence>
<reference evidence="1 2" key="1">
    <citation type="journal article" date="2021" name="Nat. Commun.">
        <title>Genetic determinants of endophytism in the Arabidopsis root mycobiome.</title>
        <authorList>
            <person name="Mesny F."/>
            <person name="Miyauchi S."/>
            <person name="Thiergart T."/>
            <person name="Pickel B."/>
            <person name="Atanasova L."/>
            <person name="Karlsson M."/>
            <person name="Huettel B."/>
            <person name="Barry K.W."/>
            <person name="Haridas S."/>
            <person name="Chen C."/>
            <person name="Bauer D."/>
            <person name="Andreopoulos W."/>
            <person name="Pangilinan J."/>
            <person name="LaButti K."/>
            <person name="Riley R."/>
            <person name="Lipzen A."/>
            <person name="Clum A."/>
            <person name="Drula E."/>
            <person name="Henrissat B."/>
            <person name="Kohler A."/>
            <person name="Grigoriev I.V."/>
            <person name="Martin F.M."/>
            <person name="Hacquard S."/>
        </authorList>
    </citation>
    <scope>NUCLEOTIDE SEQUENCE [LARGE SCALE GENOMIC DNA]</scope>
    <source>
        <strain evidence="1 2">MPI-SDFR-AT-0079</strain>
    </source>
</reference>
<gene>
    <name evidence="1" type="ORF">F5144DRAFT_505364</name>
</gene>
<organism evidence="1 2">
    <name type="scientific">Chaetomium tenue</name>
    <dbReference type="NCBI Taxonomy" id="1854479"/>
    <lineage>
        <taxon>Eukaryota</taxon>
        <taxon>Fungi</taxon>
        <taxon>Dikarya</taxon>
        <taxon>Ascomycota</taxon>
        <taxon>Pezizomycotina</taxon>
        <taxon>Sordariomycetes</taxon>
        <taxon>Sordariomycetidae</taxon>
        <taxon>Sordariales</taxon>
        <taxon>Chaetomiaceae</taxon>
        <taxon>Chaetomium</taxon>
    </lineage>
</organism>
<protein>
    <submittedName>
        <fullName evidence="1">Chaperonin 10-like protein</fullName>
    </submittedName>
</protein>
<keyword evidence="2" id="KW-1185">Reference proteome</keyword>
<evidence type="ECO:0000313" key="2">
    <source>
        <dbReference type="Proteomes" id="UP000724584"/>
    </source>
</evidence>
<comment type="caution">
    <text evidence="1">The sequence shown here is derived from an EMBL/GenBank/DDBJ whole genome shotgun (WGS) entry which is preliminary data.</text>
</comment>
<accession>A0ACB7PI87</accession>
<dbReference type="Proteomes" id="UP000724584">
    <property type="component" value="Unassembled WGS sequence"/>
</dbReference>